<proteinExistence type="predicted"/>
<keyword evidence="3" id="KW-1185">Reference proteome</keyword>
<feature type="compositionally biased region" description="Basic residues" evidence="1">
    <location>
        <begin position="194"/>
        <end position="204"/>
    </location>
</feature>
<dbReference type="EMBL" id="AP024448">
    <property type="protein sequence ID" value="BCS28029.1"/>
    <property type="molecule type" value="Genomic_DNA"/>
</dbReference>
<sequence length="251" mass="26748">MDALYDALIEWAPNIAHSKRFFNSVTNILPTAPPTPRRLSPHPPWLSATSLLPFPPARRRTKLYVTRVQTYEWIILTRYLALSPGSSPTNTNEPAEVAPDPPAPATPADPAAVVEFLAALAAPRRLSQSHFNLFSSILRTRSHPCCPGAYAAPASAADVAAVVAFLLALAALAPAAQTGENLEPAAAASSPPSKKAKKESRGKCPRPGCGGLSHEGKCIPYCMEGQKRTTGQMPEGGLWWALPRGGVYPLL</sequence>
<dbReference type="AlphaFoldDB" id="A0A7R8AQB2"/>
<protein>
    <submittedName>
        <fullName evidence="2">Uncharacterized protein</fullName>
    </submittedName>
</protein>
<reference evidence="2" key="2">
    <citation type="submission" date="2021-02" db="EMBL/GenBank/DDBJ databases">
        <title>Aspergillus puulaauensis MK2 genome sequence.</title>
        <authorList>
            <person name="Futagami T."/>
            <person name="Mori K."/>
            <person name="Kadooka C."/>
            <person name="Tanaka T."/>
        </authorList>
    </citation>
    <scope>NUCLEOTIDE SEQUENCE</scope>
    <source>
        <strain evidence="2">MK2</strain>
    </source>
</reference>
<dbReference type="RefSeq" id="XP_041560215.1">
    <property type="nucleotide sequence ID" value="XM_041694378.1"/>
</dbReference>
<accession>A0A7R8AQB2</accession>
<evidence type="ECO:0000313" key="3">
    <source>
        <dbReference type="Proteomes" id="UP000654913"/>
    </source>
</evidence>
<reference evidence="2" key="1">
    <citation type="submission" date="2021-01" db="EMBL/GenBank/DDBJ databases">
        <authorList>
            <consortium name="Aspergillus puulaauensis MK2 genome sequencing consortium"/>
            <person name="Kazuki M."/>
            <person name="Futagami T."/>
        </authorList>
    </citation>
    <scope>NUCLEOTIDE SEQUENCE</scope>
    <source>
        <strain evidence="2">MK2</strain>
    </source>
</reference>
<name>A0A7R8AQB2_9EURO</name>
<evidence type="ECO:0000256" key="1">
    <source>
        <dbReference type="SAM" id="MobiDB-lite"/>
    </source>
</evidence>
<evidence type="ECO:0000313" key="2">
    <source>
        <dbReference type="EMBL" id="BCS28029.1"/>
    </source>
</evidence>
<dbReference type="GeneID" id="64978026"/>
<gene>
    <name evidence="2" type="ORF">APUU_61077A</name>
</gene>
<feature type="region of interest" description="Disordered" evidence="1">
    <location>
        <begin position="183"/>
        <end position="208"/>
    </location>
</feature>
<dbReference type="Proteomes" id="UP000654913">
    <property type="component" value="Chromosome 6"/>
</dbReference>
<organism evidence="2 3">
    <name type="scientific">Aspergillus puulaauensis</name>
    <dbReference type="NCBI Taxonomy" id="1220207"/>
    <lineage>
        <taxon>Eukaryota</taxon>
        <taxon>Fungi</taxon>
        <taxon>Dikarya</taxon>
        <taxon>Ascomycota</taxon>
        <taxon>Pezizomycotina</taxon>
        <taxon>Eurotiomycetes</taxon>
        <taxon>Eurotiomycetidae</taxon>
        <taxon>Eurotiales</taxon>
        <taxon>Aspergillaceae</taxon>
        <taxon>Aspergillus</taxon>
    </lineage>
</organism>
<feature type="compositionally biased region" description="Low complexity" evidence="1">
    <location>
        <begin position="184"/>
        <end position="193"/>
    </location>
</feature>
<feature type="region of interest" description="Disordered" evidence="1">
    <location>
        <begin position="86"/>
        <end position="106"/>
    </location>
</feature>
<dbReference type="KEGG" id="apuu:APUU_61077A"/>